<name>A0AA46I5V1_9FUSO</name>
<comment type="caution">
    <text evidence="2">The sequence shown here is derived from an EMBL/GenBank/DDBJ whole genome shotgun (WGS) entry which is preliminary data.</text>
</comment>
<dbReference type="SUPFAM" id="SSF54523">
    <property type="entry name" value="Pili subunits"/>
    <property type="match status" value="1"/>
</dbReference>
<dbReference type="Proteomes" id="UP000294678">
    <property type="component" value="Unassembled WGS sequence"/>
</dbReference>
<gene>
    <name evidence="2" type="ORF">EV215_1331</name>
</gene>
<proteinExistence type="predicted"/>
<dbReference type="RefSeq" id="WP_166667369.1">
    <property type="nucleotide sequence ID" value="NZ_SOBG01000005.1"/>
</dbReference>
<dbReference type="InterPro" id="IPR012902">
    <property type="entry name" value="N_methyl_site"/>
</dbReference>
<dbReference type="Pfam" id="PF07963">
    <property type="entry name" value="N_methyl"/>
    <property type="match status" value="1"/>
</dbReference>
<evidence type="ECO:0000256" key="1">
    <source>
        <dbReference type="SAM" id="Phobius"/>
    </source>
</evidence>
<keyword evidence="1" id="KW-0472">Membrane</keyword>
<dbReference type="AlphaFoldDB" id="A0AA46I5V1"/>
<keyword evidence="3" id="KW-1185">Reference proteome</keyword>
<dbReference type="NCBIfam" id="TIGR02532">
    <property type="entry name" value="IV_pilin_GFxxxE"/>
    <property type="match status" value="1"/>
</dbReference>
<dbReference type="InterPro" id="IPR045584">
    <property type="entry name" value="Pilin-like"/>
</dbReference>
<evidence type="ECO:0000313" key="3">
    <source>
        <dbReference type="Proteomes" id="UP000294678"/>
    </source>
</evidence>
<feature type="transmembrane region" description="Helical" evidence="1">
    <location>
        <begin position="22"/>
        <end position="41"/>
    </location>
</feature>
<evidence type="ECO:0000313" key="2">
    <source>
        <dbReference type="EMBL" id="TDT69792.1"/>
    </source>
</evidence>
<organism evidence="2 3">
    <name type="scientific">Hypnocyclicus thermotrophus</name>
    <dbReference type="NCBI Taxonomy" id="1627895"/>
    <lineage>
        <taxon>Bacteria</taxon>
        <taxon>Fusobacteriati</taxon>
        <taxon>Fusobacteriota</taxon>
        <taxon>Fusobacteriia</taxon>
        <taxon>Fusobacteriales</taxon>
        <taxon>Fusobacteriaceae</taxon>
        <taxon>Hypnocyclicus</taxon>
    </lineage>
</organism>
<reference evidence="2 3" key="1">
    <citation type="submission" date="2019-03" db="EMBL/GenBank/DDBJ databases">
        <title>Genomic Encyclopedia of Type Strains, Phase IV (KMG-IV): sequencing the most valuable type-strain genomes for metagenomic binning, comparative biology and taxonomic classification.</title>
        <authorList>
            <person name="Goeker M."/>
        </authorList>
    </citation>
    <scope>NUCLEOTIDE SEQUENCE [LARGE SCALE GENOMIC DNA]</scope>
    <source>
        <strain evidence="2 3">DSM 100055</strain>
    </source>
</reference>
<dbReference type="EMBL" id="SOBG01000005">
    <property type="protein sequence ID" value="TDT69792.1"/>
    <property type="molecule type" value="Genomic_DNA"/>
</dbReference>
<keyword evidence="1" id="KW-0812">Transmembrane</keyword>
<accession>A0AA46I5V1</accession>
<keyword evidence="1" id="KW-1133">Transmembrane helix</keyword>
<sequence length="183" mass="20527">MKRENCLNENNIKKNGFSLVELILAIAITTIILSLIIPFTLSFSKNHKRQEEINNMDLEMSKTVDIIKKVVRSSQNYNGNKAIITPIEGTTSSALVLTTTVLNSSGIYIPYWVKFEIVGNELKVGESDTSSSSIVASDTILSNVEDGYFLYDKNVVVIYLKLKNGDYTRTIRDSAVTRIDFNF</sequence>
<protein>
    <submittedName>
        <fullName evidence="2">Prepilin-type N-terminal cleavage/methylation domain-containing protein</fullName>
    </submittedName>
</protein>